<dbReference type="EMBL" id="AP028911">
    <property type="protein sequence ID" value="BES92681.1"/>
    <property type="molecule type" value="Genomic_DNA"/>
</dbReference>
<organism evidence="1 2">
    <name type="scientific">Nesidiocoris tenuis</name>
    <dbReference type="NCBI Taxonomy" id="355587"/>
    <lineage>
        <taxon>Eukaryota</taxon>
        <taxon>Metazoa</taxon>
        <taxon>Ecdysozoa</taxon>
        <taxon>Arthropoda</taxon>
        <taxon>Hexapoda</taxon>
        <taxon>Insecta</taxon>
        <taxon>Pterygota</taxon>
        <taxon>Neoptera</taxon>
        <taxon>Paraneoptera</taxon>
        <taxon>Hemiptera</taxon>
        <taxon>Heteroptera</taxon>
        <taxon>Panheteroptera</taxon>
        <taxon>Cimicomorpha</taxon>
        <taxon>Miridae</taxon>
        <taxon>Dicyphina</taxon>
        <taxon>Nesidiocoris</taxon>
    </lineage>
</organism>
<evidence type="ECO:0000313" key="2">
    <source>
        <dbReference type="Proteomes" id="UP001307889"/>
    </source>
</evidence>
<evidence type="ECO:0000313" key="1">
    <source>
        <dbReference type="EMBL" id="BES92681.1"/>
    </source>
</evidence>
<sequence length="79" mass="9349">MFAEPPLKFITDQEYFFYTFFLHYKAEKLGKKKSPYWYSLERESFIASPSDKLPPSHDKYIPSACLLLFHVNSSPSHVR</sequence>
<reference evidence="1 2" key="1">
    <citation type="submission" date="2023-09" db="EMBL/GenBank/DDBJ databases">
        <title>Nesidiocoris tenuis whole genome shotgun sequence.</title>
        <authorList>
            <person name="Shibata T."/>
            <person name="Shimoda M."/>
            <person name="Kobayashi T."/>
            <person name="Uehara T."/>
        </authorList>
    </citation>
    <scope>NUCLEOTIDE SEQUENCE [LARGE SCALE GENOMIC DNA]</scope>
    <source>
        <strain evidence="1 2">Japan</strain>
    </source>
</reference>
<keyword evidence="2" id="KW-1185">Reference proteome</keyword>
<gene>
    <name evidence="1" type="ORF">NTJ_05490</name>
</gene>
<accession>A0ABN7AK98</accession>
<proteinExistence type="predicted"/>
<dbReference type="Proteomes" id="UP001307889">
    <property type="component" value="Chromosome 3"/>
</dbReference>
<name>A0ABN7AK98_9HEMI</name>
<protein>
    <submittedName>
        <fullName evidence="1">Uncharacterized protein</fullName>
    </submittedName>
</protein>